<evidence type="ECO:0000259" key="1">
    <source>
        <dbReference type="Pfam" id="PF10090"/>
    </source>
</evidence>
<dbReference type="InterPro" id="IPR036890">
    <property type="entry name" value="HATPase_C_sf"/>
</dbReference>
<dbReference type="Gene3D" id="3.30.565.10">
    <property type="entry name" value="Histidine kinase-like ATPase, C-terminal domain"/>
    <property type="match status" value="1"/>
</dbReference>
<evidence type="ECO:0000313" key="2">
    <source>
        <dbReference type="EMBL" id="HHI89131.1"/>
    </source>
</evidence>
<gene>
    <name evidence="2" type="ORF">ENK01_04175</name>
</gene>
<proteinExistence type="predicted"/>
<comment type="caution">
    <text evidence="2">The sequence shown here is derived from an EMBL/GenBank/DDBJ whole genome shotgun (WGS) entry which is preliminary data.</text>
</comment>
<protein>
    <recommendedName>
        <fullName evidence="1">Histidine phosphotransferase ChpT C-terminal domain-containing protein</fullName>
    </recommendedName>
</protein>
<dbReference type="Pfam" id="PF10090">
    <property type="entry name" value="HPTransfase"/>
    <property type="match status" value="1"/>
</dbReference>
<dbReference type="InterPro" id="IPR018762">
    <property type="entry name" value="ChpT_C"/>
</dbReference>
<sequence>MTQNPAKLTPAHLSALLCARICHDLVGPVSAMQTGLDLLEDKDNADLYDDAIELIKLGAGQAGAKLEFLRLALGAGGSAPGIIPVAELERLARGVYDDDKIKMHWNTQTDGLSKPAARVLLGLIMSATQTIPRGGNINIQSREQDGEIVLSLVCEGPKARLEDNIARTLAGAAPSGAFDGRTVQPFYCGMIAREAGGRVETGCEGETVTFTAVLPSQTGADTASV</sequence>
<organism evidence="2">
    <name type="scientific">Hellea balneolensis</name>
    <dbReference type="NCBI Taxonomy" id="287478"/>
    <lineage>
        <taxon>Bacteria</taxon>
        <taxon>Pseudomonadati</taxon>
        <taxon>Pseudomonadota</taxon>
        <taxon>Alphaproteobacteria</taxon>
        <taxon>Maricaulales</taxon>
        <taxon>Robiginitomaculaceae</taxon>
        <taxon>Hellea</taxon>
    </lineage>
</organism>
<accession>A0A7V5U1F7</accession>
<name>A0A7V5U1F7_9PROT</name>
<dbReference type="AlphaFoldDB" id="A0A7V5U1F7"/>
<dbReference type="EMBL" id="DROP01000281">
    <property type="protein sequence ID" value="HHI89131.1"/>
    <property type="molecule type" value="Genomic_DNA"/>
</dbReference>
<dbReference type="Gene3D" id="1.10.287.130">
    <property type="match status" value="1"/>
</dbReference>
<feature type="domain" description="Histidine phosphotransferase ChpT C-terminal" evidence="1">
    <location>
        <begin position="86"/>
        <end position="202"/>
    </location>
</feature>
<reference evidence="2" key="1">
    <citation type="journal article" date="2020" name="mSystems">
        <title>Genome- and Community-Level Interaction Insights into Carbon Utilization and Element Cycling Functions of Hydrothermarchaeota in Hydrothermal Sediment.</title>
        <authorList>
            <person name="Zhou Z."/>
            <person name="Liu Y."/>
            <person name="Xu W."/>
            <person name="Pan J."/>
            <person name="Luo Z.H."/>
            <person name="Li M."/>
        </authorList>
    </citation>
    <scope>NUCLEOTIDE SEQUENCE [LARGE SCALE GENOMIC DNA]</scope>
    <source>
        <strain evidence="2">HyVt-538</strain>
    </source>
</reference>
<dbReference type="Proteomes" id="UP000885806">
    <property type="component" value="Unassembled WGS sequence"/>
</dbReference>